<proteinExistence type="predicted"/>
<feature type="domain" description="Integrase catalytic" evidence="8">
    <location>
        <begin position="477"/>
        <end position="653"/>
    </location>
</feature>
<dbReference type="SUPFAM" id="SSF57756">
    <property type="entry name" value="Retrovirus zinc finger-like domains"/>
    <property type="match status" value="1"/>
</dbReference>
<evidence type="ECO:0000256" key="2">
    <source>
        <dbReference type="ARBA" id="ARBA00022723"/>
    </source>
</evidence>
<keyword evidence="3" id="KW-0064">Aspartyl protease</keyword>
<dbReference type="InterPro" id="IPR057670">
    <property type="entry name" value="SH3_retrovirus"/>
</dbReference>
<keyword evidence="5" id="KW-0863">Zinc-finger</keyword>
<reference evidence="9" key="1">
    <citation type="submission" date="2018-02" db="EMBL/GenBank/DDBJ databases">
        <authorList>
            <person name="Cohen D.B."/>
            <person name="Kent A.D."/>
        </authorList>
    </citation>
    <scope>NUCLEOTIDE SEQUENCE</scope>
</reference>
<dbReference type="InterPro" id="IPR012337">
    <property type="entry name" value="RNaseH-like_sf"/>
</dbReference>
<dbReference type="InterPro" id="IPR054722">
    <property type="entry name" value="PolX-like_BBD"/>
</dbReference>
<gene>
    <name evidence="9" type="ORF">FSB_LOCUS3334</name>
</gene>
<dbReference type="InterPro" id="IPR013103">
    <property type="entry name" value="RVT_2"/>
</dbReference>
<evidence type="ECO:0000259" key="8">
    <source>
        <dbReference type="PROSITE" id="PS50994"/>
    </source>
</evidence>
<dbReference type="SMART" id="SM00343">
    <property type="entry name" value="ZnF_C2HC"/>
    <property type="match status" value="1"/>
</dbReference>
<dbReference type="Gene3D" id="3.30.420.10">
    <property type="entry name" value="Ribonuclease H-like superfamily/Ribonuclease H"/>
    <property type="match status" value="1"/>
</dbReference>
<dbReference type="InterPro" id="IPR025724">
    <property type="entry name" value="GAG-pre-integrase_dom"/>
</dbReference>
<dbReference type="InterPro" id="IPR001878">
    <property type="entry name" value="Znf_CCHC"/>
</dbReference>
<dbReference type="CDD" id="cd09272">
    <property type="entry name" value="RNase_HI_RT_Ty1"/>
    <property type="match status" value="1"/>
</dbReference>
<keyword evidence="4" id="KW-0378">Hydrolase</keyword>
<accession>A0A2N9EKW1</accession>
<dbReference type="InterPro" id="IPR039537">
    <property type="entry name" value="Retrotran_Ty1/copia-like"/>
</dbReference>
<feature type="region of interest" description="Disordered" evidence="6">
    <location>
        <begin position="216"/>
        <end position="238"/>
    </location>
</feature>
<evidence type="ECO:0000256" key="1">
    <source>
        <dbReference type="ARBA" id="ARBA00022670"/>
    </source>
</evidence>
<feature type="compositionally biased region" description="Low complexity" evidence="6">
    <location>
        <begin position="766"/>
        <end position="784"/>
    </location>
</feature>
<dbReference type="PROSITE" id="PS50158">
    <property type="entry name" value="ZF_CCHC"/>
    <property type="match status" value="1"/>
</dbReference>
<evidence type="ECO:0008006" key="10">
    <source>
        <dbReference type="Google" id="ProtNLM"/>
    </source>
</evidence>
<dbReference type="GO" id="GO:0004190">
    <property type="term" value="F:aspartic-type endopeptidase activity"/>
    <property type="evidence" value="ECO:0007669"/>
    <property type="project" value="UniProtKB-KW"/>
</dbReference>
<dbReference type="Pfam" id="PF13976">
    <property type="entry name" value="gag_pre-integrs"/>
    <property type="match status" value="1"/>
</dbReference>
<dbReference type="PROSITE" id="PS50994">
    <property type="entry name" value="INTEGRASE"/>
    <property type="match status" value="1"/>
</dbReference>
<organism evidence="9">
    <name type="scientific">Fagus sylvatica</name>
    <name type="common">Beechnut</name>
    <dbReference type="NCBI Taxonomy" id="28930"/>
    <lineage>
        <taxon>Eukaryota</taxon>
        <taxon>Viridiplantae</taxon>
        <taxon>Streptophyta</taxon>
        <taxon>Embryophyta</taxon>
        <taxon>Tracheophyta</taxon>
        <taxon>Spermatophyta</taxon>
        <taxon>Magnoliopsida</taxon>
        <taxon>eudicotyledons</taxon>
        <taxon>Gunneridae</taxon>
        <taxon>Pentapetalae</taxon>
        <taxon>rosids</taxon>
        <taxon>fabids</taxon>
        <taxon>Fagales</taxon>
        <taxon>Fagaceae</taxon>
        <taxon>Fagus</taxon>
    </lineage>
</organism>
<keyword evidence="1" id="KW-0645">Protease</keyword>
<evidence type="ECO:0000256" key="4">
    <source>
        <dbReference type="ARBA" id="ARBA00022801"/>
    </source>
</evidence>
<dbReference type="InterPro" id="IPR036397">
    <property type="entry name" value="RNaseH_sf"/>
</dbReference>
<dbReference type="Pfam" id="PF25597">
    <property type="entry name" value="SH3_retrovirus"/>
    <property type="match status" value="1"/>
</dbReference>
<dbReference type="EMBL" id="OIVN01000160">
    <property type="protein sequence ID" value="SPC75452.1"/>
    <property type="molecule type" value="Genomic_DNA"/>
</dbReference>
<dbReference type="InterPro" id="IPR001584">
    <property type="entry name" value="Integrase_cat-core"/>
</dbReference>
<protein>
    <recommendedName>
        <fullName evidence="10">Retrovirus-related Pol polyprotein from transposon TNT 1-94</fullName>
    </recommendedName>
</protein>
<dbReference type="SUPFAM" id="SSF56672">
    <property type="entry name" value="DNA/RNA polymerases"/>
    <property type="match status" value="1"/>
</dbReference>
<feature type="region of interest" description="Disordered" evidence="6">
    <location>
        <begin position="739"/>
        <end position="792"/>
    </location>
</feature>
<dbReference type="Pfam" id="PF22936">
    <property type="entry name" value="Pol_BBD"/>
    <property type="match status" value="1"/>
</dbReference>
<feature type="domain" description="CCHC-type" evidence="7">
    <location>
        <begin position="251"/>
        <end position="266"/>
    </location>
</feature>
<dbReference type="Pfam" id="PF00665">
    <property type="entry name" value="rve"/>
    <property type="match status" value="1"/>
</dbReference>
<dbReference type="Pfam" id="PF07727">
    <property type="entry name" value="RVT_2"/>
    <property type="match status" value="1"/>
</dbReference>
<sequence>MAVENNFVQPAIPKFDGHYDHWSMLMENFLRSKEYWSLVETGVPAAAEGVELTEAQQKTIADQKLKDLKVKNYLFQAIDRTIMEMILNRDTAKHIWDSMKQKYQGSTRVKRAQLQALRKEFEVLQMKEGESVDAYFARTLIIANKMKIHGENMQQVVIIEKILRSMTSRFDYVVCSVEESNNLDILTIDELQSSLLVHEQRMNGHGGDEQALKVTYDDRTGGRGGSRTHGVSRGRGRGRGRQAFNKAIIECYKCHQLGHFQYECPKWEKEANYAELEEKEEMLLMSYVELNQSRREDVWFLDSGCSNHMCANKEWFSDLDEEFRESVKLGNNSKMAVLGKGNIRLQIAGVTQVITDVFYIPELKNNLLSIGQLQERGVALLIQHGVCKVYHPKKGLIMQTAMSANRMFILLARILPKAPTCFQTILEDNTHLWHCRYGHLSFKGLRTLQYKQMVKGLPQLKAPSKICTDCMVGKQHRDAIPKRSLWRASQRLQLVHADICGPIKPVSNSKKRYFISFIDDYSRKVWIYFLAEKSEAFTIFKNYKNLVEKETGAFIRCLRTDRGGEFNSDEFKVFCKTNGISRQLIAAYTPQQNGVAERKNRTIMNMVRSMLSEKQIPKNFWPEAVNWTAHVLNRSPTLAVKDMTPEEAWSGIKPNVDYFRVFGCIGHVHVSDSKRKKLDDKSFQCVLLGMSEESKAYRLYDPASKKIVVSRDVFFEESECWDWGRSNEEARLDILEWEDSNEEGSEHDQSEEESEEEVAAEEEGGEVSLSSSESPGENSPTSEESSPEGRNRRVPFWMEDYVSGGEFSEEAEHNNLVLFTSTADPTTFEDAVQSSKWSAAMDLEIEAIERNGTWELTDLPKGMKKIGVKWVFKTKLNENGEVDKCKARLVAKGYAQQYGIDYTEVFAPVARWDTIRMIIALAARNSWSVFQLDVKSAFLHGELNEAVFVEQPQGYEKKGEEYKVYKLKKALYGLKQAPRAWYSRIEAYFVKAGFEKCSCEHTLFIKPGDGGKILIVSLYVDDLIFTGNDESMFVKFKNSMKLEFDMTDLGKMKYFLGVEVLQNPEGIYISQRKYAKEVLERFRMENSNSVKNPIVPGVRLMKDEEGAKVNATMYKQLVGSLMYLTATRPDLMYVVSLISRFMASPTELHLQAAKRVLRYLKGTLDLRVFYRKKGNGELMAYTDSDYAGDVDDRKSTSGYVFLLSEGAVSWSSKKQPVVTLSTTEAEFVAAASCACQGVWMRRVLEKLGHPQGKCTTVLCDNSSTIKLSKNPVMHGRSKHIDVRFHFLRDLTRDGVVELKHCVTQEQIADIMTKPLKLDVFLKLRKSMGVGVVPRVN</sequence>
<dbReference type="GO" id="GO:0008270">
    <property type="term" value="F:zinc ion binding"/>
    <property type="evidence" value="ECO:0007669"/>
    <property type="project" value="UniProtKB-KW"/>
</dbReference>
<dbReference type="PANTHER" id="PTHR42648:SF18">
    <property type="entry name" value="RETROTRANSPOSON, UNCLASSIFIED-LIKE PROTEIN"/>
    <property type="match status" value="1"/>
</dbReference>
<dbReference type="GO" id="GO:0003676">
    <property type="term" value="F:nucleic acid binding"/>
    <property type="evidence" value="ECO:0007669"/>
    <property type="project" value="InterPro"/>
</dbReference>
<dbReference type="GO" id="GO:0006508">
    <property type="term" value="P:proteolysis"/>
    <property type="evidence" value="ECO:0007669"/>
    <property type="project" value="UniProtKB-KW"/>
</dbReference>
<dbReference type="InterPro" id="IPR036875">
    <property type="entry name" value="Znf_CCHC_sf"/>
</dbReference>
<dbReference type="PANTHER" id="PTHR42648">
    <property type="entry name" value="TRANSPOSASE, PUTATIVE-RELATED"/>
    <property type="match status" value="1"/>
</dbReference>
<name>A0A2N9EKW1_FAGSY</name>
<dbReference type="SUPFAM" id="SSF53098">
    <property type="entry name" value="Ribonuclease H-like"/>
    <property type="match status" value="1"/>
</dbReference>
<keyword evidence="5" id="KW-0862">Zinc</keyword>
<dbReference type="GO" id="GO:0015074">
    <property type="term" value="P:DNA integration"/>
    <property type="evidence" value="ECO:0007669"/>
    <property type="project" value="InterPro"/>
</dbReference>
<dbReference type="Pfam" id="PF14223">
    <property type="entry name" value="Retrotran_gag_2"/>
    <property type="match status" value="1"/>
</dbReference>
<evidence type="ECO:0000256" key="5">
    <source>
        <dbReference type="PROSITE-ProRule" id="PRU00047"/>
    </source>
</evidence>
<evidence type="ECO:0000313" key="9">
    <source>
        <dbReference type="EMBL" id="SPC75452.1"/>
    </source>
</evidence>
<evidence type="ECO:0000259" key="7">
    <source>
        <dbReference type="PROSITE" id="PS50158"/>
    </source>
</evidence>
<dbReference type="InterPro" id="IPR043502">
    <property type="entry name" value="DNA/RNA_pol_sf"/>
</dbReference>
<evidence type="ECO:0000256" key="6">
    <source>
        <dbReference type="SAM" id="MobiDB-lite"/>
    </source>
</evidence>
<evidence type="ECO:0000256" key="3">
    <source>
        <dbReference type="ARBA" id="ARBA00022750"/>
    </source>
</evidence>
<keyword evidence="2" id="KW-0479">Metal-binding</keyword>
<feature type="compositionally biased region" description="Acidic residues" evidence="6">
    <location>
        <begin position="739"/>
        <end position="765"/>
    </location>
</feature>